<dbReference type="GO" id="GO:0005737">
    <property type="term" value="C:cytoplasm"/>
    <property type="evidence" value="ECO:0007669"/>
    <property type="project" value="TreeGrafter"/>
</dbReference>
<evidence type="ECO:0000256" key="7">
    <source>
        <dbReference type="ARBA" id="ARBA00022840"/>
    </source>
</evidence>
<dbReference type="InterPro" id="IPR018109">
    <property type="entry name" value="Folylpolyglutamate_synth_CS"/>
</dbReference>
<evidence type="ECO:0000313" key="14">
    <source>
        <dbReference type="EMBL" id="OUP53736.1"/>
    </source>
</evidence>
<dbReference type="AlphaFoldDB" id="A0A1Y4LAJ0"/>
<keyword evidence="5" id="KW-0479">Metal-binding</keyword>
<dbReference type="SUPFAM" id="SSF53623">
    <property type="entry name" value="MurD-like peptide ligases, catalytic domain"/>
    <property type="match status" value="1"/>
</dbReference>
<protein>
    <recommendedName>
        <fullName evidence="3">tetrahydrofolate synthase</fullName>
        <ecNumber evidence="3">6.3.2.17</ecNumber>
    </recommendedName>
    <alternativeName>
        <fullName evidence="9">Tetrahydrofolylpolyglutamate synthase</fullName>
    </alternativeName>
</protein>
<evidence type="ECO:0000256" key="2">
    <source>
        <dbReference type="ARBA" id="ARBA00008276"/>
    </source>
</evidence>
<evidence type="ECO:0000256" key="1">
    <source>
        <dbReference type="ARBA" id="ARBA00001946"/>
    </source>
</evidence>
<evidence type="ECO:0000313" key="15">
    <source>
        <dbReference type="Proteomes" id="UP000195897"/>
    </source>
</evidence>
<evidence type="ECO:0000256" key="6">
    <source>
        <dbReference type="ARBA" id="ARBA00022741"/>
    </source>
</evidence>
<feature type="domain" description="Mur ligase C-terminal" evidence="12">
    <location>
        <begin position="289"/>
        <end position="408"/>
    </location>
</feature>
<dbReference type="Pfam" id="PF02875">
    <property type="entry name" value="Mur_ligase_C"/>
    <property type="match status" value="1"/>
</dbReference>
<comment type="similarity">
    <text evidence="2 11">Belongs to the folylpolyglutamate synthase family.</text>
</comment>
<keyword evidence="7 11" id="KW-0067">ATP-binding</keyword>
<name>A0A1Y4LAJ0_9FIRM</name>
<comment type="catalytic activity">
    <reaction evidence="10">
        <text>(6S)-5,6,7,8-tetrahydrofolyl-(gamma-L-Glu)(n) + L-glutamate + ATP = (6S)-5,6,7,8-tetrahydrofolyl-(gamma-L-Glu)(n+1) + ADP + phosphate + H(+)</text>
        <dbReference type="Rhea" id="RHEA:10580"/>
        <dbReference type="Rhea" id="RHEA-COMP:14738"/>
        <dbReference type="Rhea" id="RHEA-COMP:14740"/>
        <dbReference type="ChEBI" id="CHEBI:15378"/>
        <dbReference type="ChEBI" id="CHEBI:29985"/>
        <dbReference type="ChEBI" id="CHEBI:30616"/>
        <dbReference type="ChEBI" id="CHEBI:43474"/>
        <dbReference type="ChEBI" id="CHEBI:141005"/>
        <dbReference type="ChEBI" id="CHEBI:456216"/>
        <dbReference type="EC" id="6.3.2.17"/>
    </reaction>
</comment>
<keyword evidence="6 11" id="KW-0547">Nucleotide-binding</keyword>
<dbReference type="NCBIfam" id="TIGR01499">
    <property type="entry name" value="folC"/>
    <property type="match status" value="1"/>
</dbReference>
<dbReference type="Proteomes" id="UP000195897">
    <property type="component" value="Unassembled WGS sequence"/>
</dbReference>
<evidence type="ECO:0000256" key="8">
    <source>
        <dbReference type="ARBA" id="ARBA00022842"/>
    </source>
</evidence>
<dbReference type="PIRSF" id="PIRSF001563">
    <property type="entry name" value="Folylpolyglu_synth"/>
    <property type="match status" value="1"/>
</dbReference>
<dbReference type="InterPro" id="IPR036565">
    <property type="entry name" value="Mur-like_cat_sf"/>
</dbReference>
<organism evidence="14 15">
    <name type="scientific">Butyricicoccus pullicaecorum</name>
    <dbReference type="NCBI Taxonomy" id="501571"/>
    <lineage>
        <taxon>Bacteria</taxon>
        <taxon>Bacillati</taxon>
        <taxon>Bacillota</taxon>
        <taxon>Clostridia</taxon>
        <taxon>Eubacteriales</taxon>
        <taxon>Butyricicoccaceae</taxon>
        <taxon>Butyricicoccus</taxon>
    </lineage>
</organism>
<dbReference type="GO" id="GO:0046872">
    <property type="term" value="F:metal ion binding"/>
    <property type="evidence" value="ECO:0007669"/>
    <property type="project" value="UniProtKB-KW"/>
</dbReference>
<dbReference type="EMBL" id="NFKK01000003">
    <property type="protein sequence ID" value="OUP53736.1"/>
    <property type="molecule type" value="Genomic_DNA"/>
</dbReference>
<dbReference type="Gene3D" id="3.40.1190.10">
    <property type="entry name" value="Mur-like, catalytic domain"/>
    <property type="match status" value="1"/>
</dbReference>
<evidence type="ECO:0000259" key="12">
    <source>
        <dbReference type="Pfam" id="PF02875"/>
    </source>
</evidence>
<dbReference type="GO" id="GO:0005524">
    <property type="term" value="F:ATP binding"/>
    <property type="evidence" value="ECO:0007669"/>
    <property type="project" value="UniProtKB-KW"/>
</dbReference>
<dbReference type="PANTHER" id="PTHR11136:SF0">
    <property type="entry name" value="DIHYDROFOLATE SYNTHETASE-RELATED"/>
    <property type="match status" value="1"/>
</dbReference>
<evidence type="ECO:0000256" key="3">
    <source>
        <dbReference type="ARBA" id="ARBA00013025"/>
    </source>
</evidence>
<evidence type="ECO:0000256" key="9">
    <source>
        <dbReference type="ARBA" id="ARBA00030592"/>
    </source>
</evidence>
<comment type="caution">
    <text evidence="14">The sequence shown here is derived from an EMBL/GenBank/DDBJ whole genome shotgun (WGS) entry which is preliminary data.</text>
</comment>
<dbReference type="EC" id="6.3.2.17" evidence="3"/>
<accession>A0A1Y4LAJ0</accession>
<dbReference type="GO" id="GO:0004326">
    <property type="term" value="F:tetrahydrofolylpolyglutamate synthase activity"/>
    <property type="evidence" value="ECO:0007669"/>
    <property type="project" value="UniProtKB-EC"/>
</dbReference>
<evidence type="ECO:0000256" key="4">
    <source>
        <dbReference type="ARBA" id="ARBA00022598"/>
    </source>
</evidence>
<dbReference type="InterPro" id="IPR004101">
    <property type="entry name" value="Mur_ligase_C"/>
</dbReference>
<evidence type="ECO:0000259" key="13">
    <source>
        <dbReference type="Pfam" id="PF08245"/>
    </source>
</evidence>
<gene>
    <name evidence="14" type="ORF">B5F17_03895</name>
</gene>
<dbReference type="SUPFAM" id="SSF53244">
    <property type="entry name" value="MurD-like peptide ligases, peptide-binding domain"/>
    <property type="match status" value="1"/>
</dbReference>
<dbReference type="InterPro" id="IPR036615">
    <property type="entry name" value="Mur_ligase_C_dom_sf"/>
</dbReference>
<dbReference type="InterPro" id="IPR001645">
    <property type="entry name" value="Folylpolyglutamate_synth"/>
</dbReference>
<dbReference type="Pfam" id="PF08245">
    <property type="entry name" value="Mur_ligase_M"/>
    <property type="match status" value="1"/>
</dbReference>
<proteinExistence type="inferred from homology"/>
<dbReference type="FunFam" id="3.40.1190.10:FF:000011">
    <property type="entry name" value="Folylpolyglutamate synthase/dihydrofolate synthase"/>
    <property type="match status" value="1"/>
</dbReference>
<dbReference type="InterPro" id="IPR013221">
    <property type="entry name" value="Mur_ligase_cen"/>
</dbReference>
<evidence type="ECO:0000256" key="5">
    <source>
        <dbReference type="ARBA" id="ARBA00022723"/>
    </source>
</evidence>
<dbReference type="PROSITE" id="PS01012">
    <property type="entry name" value="FOLYLPOLYGLU_SYNT_2"/>
    <property type="match status" value="1"/>
</dbReference>
<reference evidence="15" key="1">
    <citation type="submission" date="2017-04" db="EMBL/GenBank/DDBJ databases">
        <title>Function of individual gut microbiota members based on whole genome sequencing of pure cultures obtained from chicken caecum.</title>
        <authorList>
            <person name="Medvecky M."/>
            <person name="Cejkova D."/>
            <person name="Polansky O."/>
            <person name="Karasova D."/>
            <person name="Kubasova T."/>
            <person name="Cizek A."/>
            <person name="Rychlik I."/>
        </authorList>
    </citation>
    <scope>NUCLEOTIDE SEQUENCE [LARGE SCALE GENOMIC DNA]</scope>
    <source>
        <strain evidence="15">An180</strain>
    </source>
</reference>
<comment type="cofactor">
    <cofactor evidence="1">
        <name>Mg(2+)</name>
        <dbReference type="ChEBI" id="CHEBI:18420"/>
    </cofactor>
</comment>
<keyword evidence="4 11" id="KW-0436">Ligase</keyword>
<dbReference type="GO" id="GO:0008841">
    <property type="term" value="F:dihydrofolate synthase activity"/>
    <property type="evidence" value="ECO:0007669"/>
    <property type="project" value="TreeGrafter"/>
</dbReference>
<dbReference type="Gene3D" id="3.90.190.20">
    <property type="entry name" value="Mur ligase, C-terminal domain"/>
    <property type="match status" value="1"/>
</dbReference>
<sequence>MLLNQLSPVESIHALGRFSGKPGLHRIRALCDALGNPQDRLKFIHIAGTNGKGSTATMLASVLQHAGYRTGLYTSPYLVTFHERIRVNGTMISDSDLSRLFEQVQAAANALTLPENEHIGEFEFVTAIAFLYFLEQNCDIVVLETGLGGSYDATNIIAPPEAAIITSISLDHTAVLGNTVEEIARTKAGIYKPGSIHITSNGQADAVYEQLKASAPDLIIAPDAEIIFADLSGSKFIWQGKSYQISLPGLYQVSNASTVLTTLQQLKTRGWHISEQAISDGLLSAYIPGRMQVCATNPCILLDGGHNPDGIRKLSFSVKSFNITGSIHLVIGMCKDKSIHDAVKEINFPAQKCYVTPLQNERTMDANELAALMHPICKDTVICQDCAAAIAQAKTQAAPDDLILICGSLYLVGEAEEVLRADRKGQNISL</sequence>
<keyword evidence="8" id="KW-0460">Magnesium</keyword>
<feature type="domain" description="Mur ligase central" evidence="13">
    <location>
        <begin position="46"/>
        <end position="260"/>
    </location>
</feature>
<dbReference type="PANTHER" id="PTHR11136">
    <property type="entry name" value="FOLYLPOLYGLUTAMATE SYNTHASE-RELATED"/>
    <property type="match status" value="1"/>
</dbReference>
<dbReference type="PROSITE" id="PS01011">
    <property type="entry name" value="FOLYLPOLYGLU_SYNT_1"/>
    <property type="match status" value="1"/>
</dbReference>
<evidence type="ECO:0000256" key="11">
    <source>
        <dbReference type="PIRNR" id="PIRNR001563"/>
    </source>
</evidence>
<evidence type="ECO:0000256" key="10">
    <source>
        <dbReference type="ARBA" id="ARBA00047493"/>
    </source>
</evidence>